<comment type="caution">
    <text evidence="1">The sequence shown here is derived from an EMBL/GenBank/DDBJ whole genome shotgun (WGS) entry which is preliminary data.</text>
</comment>
<dbReference type="EMBL" id="PFAP01000007">
    <property type="protein sequence ID" value="PIR94406.1"/>
    <property type="molecule type" value="Genomic_DNA"/>
</dbReference>
<proteinExistence type="predicted"/>
<accession>A0A2H0V5M5</accession>
<organism evidence="1 2">
    <name type="scientific">Candidatus Falkowbacteria bacterium CG10_big_fil_rev_8_21_14_0_10_39_11</name>
    <dbReference type="NCBI Taxonomy" id="1974565"/>
    <lineage>
        <taxon>Bacteria</taxon>
        <taxon>Candidatus Falkowiibacteriota</taxon>
    </lineage>
</organism>
<dbReference type="Proteomes" id="UP000229901">
    <property type="component" value="Unassembled WGS sequence"/>
</dbReference>
<sequence>MGYVKAVISDGVNLWTGIPYLLDGLQVLEVFERGENLHLKMKVNDVRYGFDFFLELVIVHHKSKCPVVDVFCDAREYLTFHIRGASAAKNVFFLSLPVTLWLSPALLVVRSTYAVANRFRGYNQYQAEMLRRIKGQVNDQVYDVVKSAFKSYYRDGPVVA</sequence>
<reference evidence="2" key="1">
    <citation type="submission" date="2017-09" db="EMBL/GenBank/DDBJ databases">
        <title>Depth-based differentiation of microbial function through sediment-hosted aquifers and enrichment of novel symbionts in the deep terrestrial subsurface.</title>
        <authorList>
            <person name="Probst A.J."/>
            <person name="Ladd B."/>
            <person name="Jarett J.K."/>
            <person name="Geller-Mcgrath D.E."/>
            <person name="Sieber C.M.K."/>
            <person name="Emerson J.B."/>
            <person name="Anantharaman K."/>
            <person name="Thomas B.C."/>
            <person name="Malmstrom R."/>
            <person name="Stieglmeier M."/>
            <person name="Klingl A."/>
            <person name="Woyke T."/>
            <person name="Ryan C.M."/>
            <person name="Banfield J.F."/>
        </authorList>
    </citation>
    <scope>NUCLEOTIDE SEQUENCE [LARGE SCALE GENOMIC DNA]</scope>
</reference>
<protein>
    <submittedName>
        <fullName evidence="1">Uncharacterized protein</fullName>
    </submittedName>
</protein>
<evidence type="ECO:0000313" key="1">
    <source>
        <dbReference type="EMBL" id="PIR94406.1"/>
    </source>
</evidence>
<gene>
    <name evidence="1" type="ORF">COT97_01715</name>
</gene>
<evidence type="ECO:0000313" key="2">
    <source>
        <dbReference type="Proteomes" id="UP000229901"/>
    </source>
</evidence>
<dbReference type="AlphaFoldDB" id="A0A2H0V5M5"/>
<name>A0A2H0V5M5_9BACT</name>